<organism evidence="2 3">
    <name type="scientific">Novosphingobium taihuense</name>
    <dbReference type="NCBI Taxonomy" id="260085"/>
    <lineage>
        <taxon>Bacteria</taxon>
        <taxon>Pseudomonadati</taxon>
        <taxon>Pseudomonadota</taxon>
        <taxon>Alphaproteobacteria</taxon>
        <taxon>Sphingomonadales</taxon>
        <taxon>Sphingomonadaceae</taxon>
        <taxon>Novosphingobium</taxon>
    </lineage>
</organism>
<evidence type="ECO:0000256" key="1">
    <source>
        <dbReference type="SAM" id="Phobius"/>
    </source>
</evidence>
<feature type="transmembrane region" description="Helical" evidence="1">
    <location>
        <begin position="20"/>
        <end position="40"/>
    </location>
</feature>
<keyword evidence="3" id="KW-1185">Reference proteome</keyword>
<proteinExistence type="predicted"/>
<sequence>MRQDHPQRQEENPKPALRDVLLLIGAGILLAAFLALIGHADWFRLRPVSTAASAMSAAASQDKGA</sequence>
<protein>
    <submittedName>
        <fullName evidence="2">Uncharacterized protein</fullName>
    </submittedName>
</protein>
<reference evidence="2 3" key="1">
    <citation type="submission" date="2020-08" db="EMBL/GenBank/DDBJ databases">
        <title>Genomic Encyclopedia of Type Strains, Phase IV (KMG-IV): sequencing the most valuable type-strain genomes for metagenomic binning, comparative biology and taxonomic classification.</title>
        <authorList>
            <person name="Goeker M."/>
        </authorList>
    </citation>
    <scope>NUCLEOTIDE SEQUENCE [LARGE SCALE GENOMIC DNA]</scope>
    <source>
        <strain evidence="2 3">DSM 17507</strain>
    </source>
</reference>
<keyword evidence="1" id="KW-0472">Membrane</keyword>
<keyword evidence="1" id="KW-0812">Transmembrane</keyword>
<keyword evidence="1" id="KW-1133">Transmembrane helix</keyword>
<dbReference type="AlphaFoldDB" id="A0A7W7ET34"/>
<evidence type="ECO:0000313" key="3">
    <source>
        <dbReference type="Proteomes" id="UP000538566"/>
    </source>
</evidence>
<dbReference type="Proteomes" id="UP000538566">
    <property type="component" value="Unassembled WGS sequence"/>
</dbReference>
<accession>A0A7W7ET34</accession>
<dbReference type="EMBL" id="JACHOA010000001">
    <property type="protein sequence ID" value="MBB4612421.1"/>
    <property type="molecule type" value="Genomic_DNA"/>
</dbReference>
<evidence type="ECO:0000313" key="2">
    <source>
        <dbReference type="EMBL" id="MBB4612421.1"/>
    </source>
</evidence>
<name>A0A7W7ET34_9SPHN</name>
<gene>
    <name evidence="2" type="ORF">GGR37_000667</name>
</gene>
<comment type="caution">
    <text evidence="2">The sequence shown here is derived from an EMBL/GenBank/DDBJ whole genome shotgun (WGS) entry which is preliminary data.</text>
</comment>